<sequence length="34" mass="3857">MQRHALPLTCSCLQIGVLSAKIFLYSRLVQHLCL</sequence>
<evidence type="ECO:0000313" key="2">
    <source>
        <dbReference type="WBParaSite" id="PEQ_0000520201-mRNA-1"/>
    </source>
</evidence>
<proteinExistence type="predicted"/>
<accession>A0A914RK92</accession>
<keyword evidence="1" id="KW-1185">Reference proteome</keyword>
<dbReference type="AlphaFoldDB" id="A0A914RK92"/>
<name>A0A914RK92_PAREQ</name>
<evidence type="ECO:0000313" key="1">
    <source>
        <dbReference type="Proteomes" id="UP000887564"/>
    </source>
</evidence>
<dbReference type="Proteomes" id="UP000887564">
    <property type="component" value="Unplaced"/>
</dbReference>
<reference evidence="2" key="1">
    <citation type="submission" date="2022-11" db="UniProtKB">
        <authorList>
            <consortium name="WormBaseParasite"/>
        </authorList>
    </citation>
    <scope>IDENTIFICATION</scope>
</reference>
<protein>
    <submittedName>
        <fullName evidence="2">Uncharacterized protein</fullName>
    </submittedName>
</protein>
<organism evidence="1 2">
    <name type="scientific">Parascaris equorum</name>
    <name type="common">Equine roundworm</name>
    <dbReference type="NCBI Taxonomy" id="6256"/>
    <lineage>
        <taxon>Eukaryota</taxon>
        <taxon>Metazoa</taxon>
        <taxon>Ecdysozoa</taxon>
        <taxon>Nematoda</taxon>
        <taxon>Chromadorea</taxon>
        <taxon>Rhabditida</taxon>
        <taxon>Spirurina</taxon>
        <taxon>Ascaridomorpha</taxon>
        <taxon>Ascaridoidea</taxon>
        <taxon>Ascarididae</taxon>
        <taxon>Parascaris</taxon>
    </lineage>
</organism>
<dbReference type="WBParaSite" id="PEQ_0000520201-mRNA-1">
    <property type="protein sequence ID" value="PEQ_0000520201-mRNA-1"/>
    <property type="gene ID" value="PEQ_0000520201"/>
</dbReference>